<proteinExistence type="predicted"/>
<sequence length="150" mass="15645">MANPGPIAAMSPGASASTVYWTITGASNAVSAGERAEPVAEQPVPDLPGDGKAAVDQIELALLAALKAGTEAGDVARADRYSTRPEPERPAFRYGATIECANGWRLFLTCVVPPVEARSSPTTGTTSPRRRCRPGRSPPRRGPTMMGQVA</sequence>
<evidence type="ECO:0000313" key="2">
    <source>
        <dbReference type="EMBL" id="GLW71394.1"/>
    </source>
</evidence>
<dbReference type="EMBL" id="BSSA01000012">
    <property type="protein sequence ID" value="GLW71394.1"/>
    <property type="molecule type" value="Genomic_DNA"/>
</dbReference>
<reference evidence="2" key="1">
    <citation type="submission" date="2023-02" db="EMBL/GenBank/DDBJ databases">
        <title>Kitasatospora phosalacinea NBRC 14627.</title>
        <authorList>
            <person name="Ichikawa N."/>
            <person name="Sato H."/>
            <person name="Tonouchi N."/>
        </authorList>
    </citation>
    <scope>NUCLEOTIDE SEQUENCE</scope>
    <source>
        <strain evidence="2">NBRC 14627</strain>
    </source>
</reference>
<name>A0A9W6QA93_9ACTN</name>
<dbReference type="AlphaFoldDB" id="A0A9W6QA93"/>
<feature type="region of interest" description="Disordered" evidence="1">
    <location>
        <begin position="116"/>
        <end position="150"/>
    </location>
</feature>
<evidence type="ECO:0000256" key="1">
    <source>
        <dbReference type="SAM" id="MobiDB-lite"/>
    </source>
</evidence>
<organism evidence="2 3">
    <name type="scientific">Kitasatospora phosalacinea</name>
    <dbReference type="NCBI Taxonomy" id="2065"/>
    <lineage>
        <taxon>Bacteria</taxon>
        <taxon>Bacillati</taxon>
        <taxon>Actinomycetota</taxon>
        <taxon>Actinomycetes</taxon>
        <taxon>Kitasatosporales</taxon>
        <taxon>Streptomycetaceae</taxon>
        <taxon>Kitasatospora</taxon>
    </lineage>
</organism>
<feature type="compositionally biased region" description="Low complexity" evidence="1">
    <location>
        <begin position="118"/>
        <end position="127"/>
    </location>
</feature>
<accession>A0A9W6QA93</accession>
<protein>
    <submittedName>
        <fullName evidence="2">Uncharacterized protein</fullName>
    </submittedName>
</protein>
<dbReference type="Proteomes" id="UP001165041">
    <property type="component" value="Unassembled WGS sequence"/>
</dbReference>
<evidence type="ECO:0000313" key="3">
    <source>
        <dbReference type="Proteomes" id="UP001165041"/>
    </source>
</evidence>
<gene>
    <name evidence="2" type="ORF">Kpho02_36930</name>
</gene>
<comment type="caution">
    <text evidence="2">The sequence shown here is derived from an EMBL/GenBank/DDBJ whole genome shotgun (WGS) entry which is preliminary data.</text>
</comment>